<dbReference type="Proteomes" id="UP001207582">
    <property type="component" value="Unassembled WGS sequence"/>
</dbReference>
<evidence type="ECO:0000313" key="3">
    <source>
        <dbReference type="Proteomes" id="UP001207582"/>
    </source>
</evidence>
<keyword evidence="3" id="KW-1185">Reference proteome</keyword>
<organism evidence="2 3">
    <name type="scientific">Defluviimonas salinarum</name>
    <dbReference type="NCBI Taxonomy" id="2992147"/>
    <lineage>
        <taxon>Bacteria</taxon>
        <taxon>Pseudomonadati</taxon>
        <taxon>Pseudomonadota</taxon>
        <taxon>Alphaproteobacteria</taxon>
        <taxon>Rhodobacterales</taxon>
        <taxon>Paracoccaceae</taxon>
        <taxon>Albidovulum</taxon>
    </lineage>
</organism>
<proteinExistence type="predicted"/>
<gene>
    <name evidence="2" type="ORF">OM960_13500</name>
</gene>
<dbReference type="EMBL" id="JAPDOG010000011">
    <property type="protein sequence ID" value="MCW3782602.1"/>
    <property type="molecule type" value="Genomic_DNA"/>
</dbReference>
<accession>A0ABT3J4I9</accession>
<keyword evidence="1" id="KW-0732">Signal</keyword>
<dbReference type="RefSeq" id="WP_264772336.1">
    <property type="nucleotide sequence ID" value="NZ_JAPDOG010000011.1"/>
</dbReference>
<name>A0ABT3J4I9_9RHOB</name>
<evidence type="ECO:0000313" key="2">
    <source>
        <dbReference type="EMBL" id="MCW3782602.1"/>
    </source>
</evidence>
<protein>
    <submittedName>
        <fullName evidence="2">Uncharacterized protein</fullName>
    </submittedName>
</protein>
<feature type="signal peptide" evidence="1">
    <location>
        <begin position="1"/>
        <end position="22"/>
    </location>
</feature>
<sequence>MKLTRTAGLLAAAMFVPVPVLAGVSDGIPAFGIAAADIGVGAIAGPDRIATADEASLGADGAITLHGFRLAGDRTALSAATLIVAPDGGLILSDGMISSSVQGRGEVRFASAQASSADLVVLAMDGRVCDPLGDSADAGATGALHFSDVTLTSPADGVTGNVTGPEKVTASGIAMGLVTGSGGHCFDVASLHAADIAIAAADGAIGRIAEISAQSVTMPAEGGAVSGKAAISGISAVDAGGKEVLRIASASVDYHADLAMMRKIDLIDHSELGEGAIPEVVVALASGDFGISYRMDGIHVAAGDFLSAPLRERIGSDGSESFSGWMSFAIDSPGEQLNVSAAMDMDGLAEGGFNLGLVMTPESGGANLSAMMGGHDGAAFLSHLRLASASASVTDKGAWRMIEAATGRSPAEHVVELKPMASMAPAEIAGPVLRWMTGVAENGHGKAAAQPSAPVGLVEIGMAAMLNPGGLGALLNVSAE</sequence>
<reference evidence="2 3" key="1">
    <citation type="submission" date="2022-10" db="EMBL/GenBank/DDBJ databases">
        <title>Defluviimonas sp. CAU 1641 isolated from mud.</title>
        <authorList>
            <person name="Kim W."/>
        </authorList>
    </citation>
    <scope>NUCLEOTIDE SEQUENCE [LARGE SCALE GENOMIC DNA]</scope>
    <source>
        <strain evidence="2 3">CAU 1641</strain>
    </source>
</reference>
<evidence type="ECO:0000256" key="1">
    <source>
        <dbReference type="SAM" id="SignalP"/>
    </source>
</evidence>
<comment type="caution">
    <text evidence="2">The sequence shown here is derived from an EMBL/GenBank/DDBJ whole genome shotgun (WGS) entry which is preliminary data.</text>
</comment>
<feature type="chain" id="PRO_5046625402" evidence="1">
    <location>
        <begin position="23"/>
        <end position="480"/>
    </location>
</feature>